<organism evidence="2 3">
    <name type="scientific">Quillaja saponaria</name>
    <name type="common">Soap bark tree</name>
    <dbReference type="NCBI Taxonomy" id="32244"/>
    <lineage>
        <taxon>Eukaryota</taxon>
        <taxon>Viridiplantae</taxon>
        <taxon>Streptophyta</taxon>
        <taxon>Embryophyta</taxon>
        <taxon>Tracheophyta</taxon>
        <taxon>Spermatophyta</taxon>
        <taxon>Magnoliopsida</taxon>
        <taxon>eudicotyledons</taxon>
        <taxon>Gunneridae</taxon>
        <taxon>Pentapetalae</taxon>
        <taxon>rosids</taxon>
        <taxon>fabids</taxon>
        <taxon>Fabales</taxon>
        <taxon>Quillajaceae</taxon>
        <taxon>Quillaja</taxon>
    </lineage>
</organism>
<dbReference type="EMBL" id="JARAOO010000001">
    <property type="protein sequence ID" value="KAJ7982611.1"/>
    <property type="molecule type" value="Genomic_DNA"/>
</dbReference>
<sequence length="179" mass="20505">MSTQWKVIHFEENHNHEMVPSNYSHLLRSHRGLTNSDKAQVDGMRASGLRPHDIMEYVVNQSRKRSNVGYISRDLHSYFQLKPKSEVKDGDAETTFGYLGSKGDHDPMFFAKCTVDEDNRLANLLWADGGSIVENHAFGDVLSFDTMYRKNAYNKPLLIFFGINHHRQTIIFACALLVD</sequence>
<dbReference type="PANTHER" id="PTHR47718:SF15">
    <property type="entry name" value="PROTEIN FAR1-RELATED SEQUENCE 5-LIKE"/>
    <property type="match status" value="1"/>
</dbReference>
<proteinExistence type="predicted"/>
<accession>A0AAD7VNI0</accession>
<keyword evidence="3" id="KW-1185">Reference proteome</keyword>
<dbReference type="AlphaFoldDB" id="A0AAD7VNI0"/>
<dbReference type="PANTHER" id="PTHR47718">
    <property type="entry name" value="OS01G0519700 PROTEIN"/>
    <property type="match status" value="1"/>
</dbReference>
<dbReference type="Proteomes" id="UP001163823">
    <property type="component" value="Chromosome 1"/>
</dbReference>
<evidence type="ECO:0000259" key="1">
    <source>
        <dbReference type="Pfam" id="PF10551"/>
    </source>
</evidence>
<reference evidence="2 3" key="1">
    <citation type="journal article" date="2023" name="Science">
        <title>Elucidation of the pathway for biosynthesis of saponin adjuvants from the soapbark tree.</title>
        <authorList>
            <person name="Reed J."/>
            <person name="Orme A."/>
            <person name="El-Demerdash A."/>
            <person name="Owen C."/>
            <person name="Martin L.B.B."/>
            <person name="Misra R.C."/>
            <person name="Kikuchi S."/>
            <person name="Rejzek M."/>
            <person name="Martin A.C."/>
            <person name="Harkess A."/>
            <person name="Leebens-Mack J."/>
            <person name="Louveau T."/>
            <person name="Stephenson M.J."/>
            <person name="Osbourn A."/>
        </authorList>
    </citation>
    <scope>NUCLEOTIDE SEQUENCE [LARGE SCALE GENOMIC DNA]</scope>
    <source>
        <strain evidence="2">S10</strain>
    </source>
</reference>
<name>A0AAD7VNI0_QUISA</name>
<comment type="caution">
    <text evidence="2">The sequence shown here is derived from an EMBL/GenBank/DDBJ whole genome shotgun (WGS) entry which is preliminary data.</text>
</comment>
<evidence type="ECO:0000313" key="2">
    <source>
        <dbReference type="EMBL" id="KAJ7982611.1"/>
    </source>
</evidence>
<feature type="domain" description="MULE transposase" evidence="1">
    <location>
        <begin position="141"/>
        <end position="177"/>
    </location>
</feature>
<dbReference type="KEGG" id="qsa:O6P43_001714"/>
<dbReference type="Pfam" id="PF10551">
    <property type="entry name" value="MULE"/>
    <property type="match status" value="1"/>
</dbReference>
<evidence type="ECO:0000313" key="3">
    <source>
        <dbReference type="Proteomes" id="UP001163823"/>
    </source>
</evidence>
<gene>
    <name evidence="2" type="ORF">O6P43_001714</name>
</gene>
<dbReference type="InterPro" id="IPR018289">
    <property type="entry name" value="MULE_transposase_dom"/>
</dbReference>
<protein>
    <submittedName>
        <fullName evidence="2">Protein FAR1-RELATED SEQUENCE 5</fullName>
    </submittedName>
</protein>